<protein>
    <recommendedName>
        <fullName evidence="3 8">Carbonic anhydrase</fullName>
        <ecNumber evidence="3 8">4.2.1.1</ecNumber>
    </recommendedName>
    <alternativeName>
        <fullName evidence="8">Carbonate dehydratase</fullName>
    </alternativeName>
</protein>
<keyword evidence="5 8" id="KW-0862">Zinc</keyword>
<dbReference type="EC" id="4.2.1.1" evidence="3 8"/>
<dbReference type="SUPFAM" id="SSF53056">
    <property type="entry name" value="beta-carbonic anhydrase, cab"/>
    <property type="match status" value="1"/>
</dbReference>
<evidence type="ECO:0000256" key="2">
    <source>
        <dbReference type="ARBA" id="ARBA00006217"/>
    </source>
</evidence>
<evidence type="ECO:0000256" key="1">
    <source>
        <dbReference type="ARBA" id="ARBA00001947"/>
    </source>
</evidence>
<name>A0ABS0B9M2_9GAMM</name>
<evidence type="ECO:0000256" key="8">
    <source>
        <dbReference type="RuleBase" id="RU003956"/>
    </source>
</evidence>
<dbReference type="CDD" id="cd00883">
    <property type="entry name" value="beta_CA_cladeA"/>
    <property type="match status" value="1"/>
</dbReference>
<gene>
    <name evidence="9" type="primary">can</name>
    <name evidence="9" type="ORF">IU514_15970</name>
</gene>
<dbReference type="PROSITE" id="PS00704">
    <property type="entry name" value="PROK_CO2_ANHYDRASE_1"/>
    <property type="match status" value="1"/>
</dbReference>
<dbReference type="InterPro" id="IPR015892">
    <property type="entry name" value="Carbonic_anhydrase_CS"/>
</dbReference>
<evidence type="ECO:0000313" key="10">
    <source>
        <dbReference type="Proteomes" id="UP001429984"/>
    </source>
</evidence>
<comment type="function">
    <text evidence="8">Reversible hydration of carbon dioxide.</text>
</comment>
<comment type="catalytic activity">
    <reaction evidence="7 8">
        <text>hydrogencarbonate + H(+) = CO2 + H2O</text>
        <dbReference type="Rhea" id="RHEA:10748"/>
        <dbReference type="ChEBI" id="CHEBI:15377"/>
        <dbReference type="ChEBI" id="CHEBI:15378"/>
        <dbReference type="ChEBI" id="CHEBI:16526"/>
        <dbReference type="ChEBI" id="CHEBI:17544"/>
        <dbReference type="EC" id="4.2.1.1"/>
    </reaction>
</comment>
<comment type="caution">
    <text evidence="9">The sequence shown here is derived from an EMBL/GenBank/DDBJ whole genome shotgun (WGS) entry which is preliminary data.</text>
</comment>
<dbReference type="RefSeq" id="WP_194932135.1">
    <property type="nucleotide sequence ID" value="NZ_JADLZT010000009.1"/>
</dbReference>
<dbReference type="InterPro" id="IPR001765">
    <property type="entry name" value="Carbonic_anhydrase"/>
</dbReference>
<dbReference type="Gene3D" id="3.40.1050.10">
    <property type="entry name" value="Carbonic anhydrase"/>
    <property type="match status" value="1"/>
</dbReference>
<dbReference type="EMBL" id="JADLZT010000009">
    <property type="protein sequence ID" value="MBF6025532.1"/>
    <property type="molecule type" value="Genomic_DNA"/>
</dbReference>
<comment type="similarity">
    <text evidence="2 8">Belongs to the beta-class carbonic anhydrase family.</text>
</comment>
<dbReference type="SMART" id="SM00947">
    <property type="entry name" value="Pro_CA"/>
    <property type="match status" value="1"/>
</dbReference>
<proteinExistence type="inferred from homology"/>
<evidence type="ECO:0000256" key="5">
    <source>
        <dbReference type="ARBA" id="ARBA00022833"/>
    </source>
</evidence>
<keyword evidence="6 8" id="KW-0456">Lyase</keyword>
<organism evidence="9 10">
    <name type="scientific">Lysobacter niastensis</name>
    <dbReference type="NCBI Taxonomy" id="380629"/>
    <lineage>
        <taxon>Bacteria</taxon>
        <taxon>Pseudomonadati</taxon>
        <taxon>Pseudomonadota</taxon>
        <taxon>Gammaproteobacteria</taxon>
        <taxon>Lysobacterales</taxon>
        <taxon>Lysobacteraceae</taxon>
        <taxon>Lysobacter</taxon>
    </lineage>
</organism>
<sequence length="223" mass="24991">MTTGPLDLLLKNNREWSERINREDPDFFQRLSKQQAPEYLWIGCSDSRVPANQIIDMAPGEVFVHRNIANVVVHTDLNCLSVIQFAVDVLKVKRILVVGHYGCGGVHASLHGKRVGLADNWLRHVTDVADKHGNCLSNADESERHDRLCELNVIEQVQNVCLTTIVRDAWARGQELSVHGWVYSLRNGLVHDMGINVDAYEALDGLYAQAVARVNGYKGDSPR</sequence>
<dbReference type="PANTHER" id="PTHR11002">
    <property type="entry name" value="CARBONIC ANHYDRASE"/>
    <property type="match status" value="1"/>
</dbReference>
<dbReference type="Proteomes" id="UP001429984">
    <property type="component" value="Unassembled WGS sequence"/>
</dbReference>
<reference evidence="9 10" key="1">
    <citation type="submission" date="2020-11" db="EMBL/GenBank/DDBJ databases">
        <title>Draft Genome Sequence and Secondary Metabolite Biosynthetic Potential of the Lysobacter niastensis Type strain DSM 18481.</title>
        <authorList>
            <person name="Turrini P."/>
            <person name="Artuso I."/>
            <person name="Tescari M."/>
            <person name="Lugli G.A."/>
            <person name="Frangipani E."/>
            <person name="Ventura M."/>
            <person name="Visca P."/>
        </authorList>
    </citation>
    <scope>NUCLEOTIDE SEQUENCE [LARGE SCALE GENOMIC DNA]</scope>
    <source>
        <strain evidence="9 10">DSM 18481</strain>
    </source>
</reference>
<dbReference type="PROSITE" id="PS00705">
    <property type="entry name" value="PROK_CO2_ANHYDRASE_2"/>
    <property type="match status" value="1"/>
</dbReference>
<evidence type="ECO:0000313" key="9">
    <source>
        <dbReference type="EMBL" id="MBF6025532.1"/>
    </source>
</evidence>
<comment type="cofactor">
    <cofactor evidence="1">
        <name>Zn(2+)</name>
        <dbReference type="ChEBI" id="CHEBI:29105"/>
    </cofactor>
</comment>
<dbReference type="InterPro" id="IPR036874">
    <property type="entry name" value="Carbonic_anhydrase_sf"/>
</dbReference>
<keyword evidence="4" id="KW-0479">Metal-binding</keyword>
<evidence type="ECO:0000256" key="3">
    <source>
        <dbReference type="ARBA" id="ARBA00012925"/>
    </source>
</evidence>
<dbReference type="PANTHER" id="PTHR11002:SF76">
    <property type="entry name" value="CARBONIC ANHYDRASE"/>
    <property type="match status" value="1"/>
</dbReference>
<dbReference type="NCBIfam" id="NF007756">
    <property type="entry name" value="PRK10437.1"/>
    <property type="match status" value="1"/>
</dbReference>
<keyword evidence="10" id="KW-1185">Reference proteome</keyword>
<evidence type="ECO:0000256" key="6">
    <source>
        <dbReference type="ARBA" id="ARBA00023239"/>
    </source>
</evidence>
<accession>A0ABS0B9M2</accession>
<evidence type="ECO:0000256" key="7">
    <source>
        <dbReference type="ARBA" id="ARBA00048348"/>
    </source>
</evidence>
<dbReference type="Pfam" id="PF00484">
    <property type="entry name" value="Pro_CA"/>
    <property type="match status" value="1"/>
</dbReference>
<evidence type="ECO:0000256" key="4">
    <source>
        <dbReference type="ARBA" id="ARBA00022723"/>
    </source>
</evidence>